<dbReference type="Gene3D" id="1.25.40.390">
    <property type="match status" value="1"/>
</dbReference>
<reference evidence="8 9" key="1">
    <citation type="submission" date="2019-07" db="EMBL/GenBank/DDBJ databases">
        <title>Whole genome shotgun sequence of Adhaeribacter aerolatus NBRC 106133.</title>
        <authorList>
            <person name="Hosoyama A."/>
            <person name="Uohara A."/>
            <person name="Ohji S."/>
            <person name="Ichikawa N."/>
        </authorList>
    </citation>
    <scope>NUCLEOTIDE SEQUENCE [LARGE SCALE GENOMIC DNA]</scope>
    <source>
        <strain evidence="8 9">NBRC 106133</strain>
    </source>
</reference>
<feature type="domain" description="RagB/SusD" evidence="6">
    <location>
        <begin position="271"/>
        <end position="549"/>
    </location>
</feature>
<gene>
    <name evidence="8" type="ORF">AAE02nite_10420</name>
</gene>
<dbReference type="SUPFAM" id="SSF48452">
    <property type="entry name" value="TPR-like"/>
    <property type="match status" value="1"/>
</dbReference>
<evidence type="ECO:0000256" key="5">
    <source>
        <dbReference type="ARBA" id="ARBA00023237"/>
    </source>
</evidence>
<evidence type="ECO:0000259" key="6">
    <source>
        <dbReference type="Pfam" id="PF07980"/>
    </source>
</evidence>
<accession>A0A512AUI6</accession>
<keyword evidence="9" id="KW-1185">Reference proteome</keyword>
<dbReference type="GO" id="GO:0009279">
    <property type="term" value="C:cell outer membrane"/>
    <property type="evidence" value="ECO:0007669"/>
    <property type="project" value="UniProtKB-SubCell"/>
</dbReference>
<comment type="subcellular location">
    <subcellularLocation>
        <location evidence="1">Cell outer membrane</location>
    </subcellularLocation>
</comment>
<evidence type="ECO:0000256" key="4">
    <source>
        <dbReference type="ARBA" id="ARBA00023136"/>
    </source>
</evidence>
<dbReference type="InterPro" id="IPR011990">
    <property type="entry name" value="TPR-like_helical_dom_sf"/>
</dbReference>
<proteinExistence type="inferred from homology"/>
<evidence type="ECO:0000313" key="9">
    <source>
        <dbReference type="Proteomes" id="UP000321532"/>
    </source>
</evidence>
<evidence type="ECO:0000256" key="3">
    <source>
        <dbReference type="ARBA" id="ARBA00022729"/>
    </source>
</evidence>
<dbReference type="AlphaFoldDB" id="A0A512AUI6"/>
<name>A0A512AUI6_9BACT</name>
<organism evidence="8 9">
    <name type="scientific">Adhaeribacter aerolatus</name>
    <dbReference type="NCBI Taxonomy" id="670289"/>
    <lineage>
        <taxon>Bacteria</taxon>
        <taxon>Pseudomonadati</taxon>
        <taxon>Bacteroidota</taxon>
        <taxon>Cytophagia</taxon>
        <taxon>Cytophagales</taxon>
        <taxon>Hymenobacteraceae</taxon>
        <taxon>Adhaeribacter</taxon>
    </lineage>
</organism>
<dbReference type="Pfam" id="PF07980">
    <property type="entry name" value="SusD_RagB"/>
    <property type="match status" value="1"/>
</dbReference>
<keyword evidence="5" id="KW-0998">Cell outer membrane</keyword>
<dbReference type="PROSITE" id="PS51257">
    <property type="entry name" value="PROKAR_LIPOPROTEIN"/>
    <property type="match status" value="1"/>
</dbReference>
<dbReference type="EMBL" id="BJYS01000005">
    <property type="protein sequence ID" value="GEO03378.1"/>
    <property type="molecule type" value="Genomic_DNA"/>
</dbReference>
<dbReference type="InterPro" id="IPR033985">
    <property type="entry name" value="SusD-like_N"/>
</dbReference>
<comment type="similarity">
    <text evidence="2">Belongs to the SusD family.</text>
</comment>
<dbReference type="OrthoDB" id="5694214at2"/>
<keyword evidence="4" id="KW-0472">Membrane</keyword>
<evidence type="ECO:0000313" key="8">
    <source>
        <dbReference type="EMBL" id="GEO03378.1"/>
    </source>
</evidence>
<keyword evidence="3" id="KW-0732">Signal</keyword>
<evidence type="ECO:0000256" key="1">
    <source>
        <dbReference type="ARBA" id="ARBA00004442"/>
    </source>
</evidence>
<comment type="caution">
    <text evidence="8">The sequence shown here is derived from an EMBL/GenBank/DDBJ whole genome shotgun (WGS) entry which is preliminary data.</text>
</comment>
<dbReference type="InterPro" id="IPR012944">
    <property type="entry name" value="SusD_RagB_dom"/>
</dbReference>
<protein>
    <submittedName>
        <fullName evidence="8">Membrane protein</fullName>
    </submittedName>
</protein>
<dbReference type="Pfam" id="PF14322">
    <property type="entry name" value="SusD-like_3"/>
    <property type="match status" value="1"/>
</dbReference>
<dbReference type="Proteomes" id="UP000321532">
    <property type="component" value="Unassembled WGS sequence"/>
</dbReference>
<evidence type="ECO:0000259" key="7">
    <source>
        <dbReference type="Pfam" id="PF14322"/>
    </source>
</evidence>
<sequence length="549" mass="61183">MKATINLNNNLVKKILLLLLVTGLISCEKFLEVEPKDQVTADAIYESTGTADLFLNNIYAGIPGPFNTFDPTENFTDNAMNGVNGQVSRVLYANSVYTASNAPSLWNLYNNIRAANLFIQKVTASSLDESWKKQRLGEARFLRAYYYQLLWTRYGGVPIITDVLSQDQGEEMFRPRNTDAETFKFITDECAAIAADLPIKAEAGRATRGAALTLKGWCELFNASPLKNPANDKSKWALAAATNKQVMDLKAYDLFPDYGTQFLEDNNDNIETIFAKKYLGGTSLGSSREGLQGTWIVGGVQRAYGGVDPTQELVDEYAMSNGLPITDPASGYDPQNPYVNREKRFYQSIVYDGATWAGAEIVIRHGVGSRNETDLSNLNEATNTGYYLLKGLNPKFAINGNHLQSSANFIIFRYAEVLLSYAEAQNEAVGPDPSVYAAVNEVRERSELPPLKEGLSQEQMRVAIHRERRVELAFEEKRLSDLMRLKLAEKNLNGTLHAMLIEMQNGKLVYKVIPAAEGARTFYANKNYLFPIPQAALDRNKNLTQNPNY</sequence>
<dbReference type="RefSeq" id="WP_146895635.1">
    <property type="nucleotide sequence ID" value="NZ_BJYS01000005.1"/>
</dbReference>
<feature type="domain" description="SusD-like N-terminal" evidence="7">
    <location>
        <begin position="29"/>
        <end position="212"/>
    </location>
</feature>
<evidence type="ECO:0000256" key="2">
    <source>
        <dbReference type="ARBA" id="ARBA00006275"/>
    </source>
</evidence>